<dbReference type="PANTHER" id="PTHR46064">
    <property type="entry name" value="QUEUINE TRNA-RIBOSYLTRANSFERASE ACCESSORY SUBUNIT 2"/>
    <property type="match status" value="1"/>
</dbReference>
<dbReference type="EMBL" id="CP056070">
    <property type="protein sequence ID" value="UKK01112.2"/>
    <property type="molecule type" value="Genomic_DNA"/>
</dbReference>
<dbReference type="Proteomes" id="UP000244811">
    <property type="component" value="Chromosome 3"/>
</dbReference>
<feature type="domain" description="tRNA-guanine(15) transglycosylase-like" evidence="1">
    <location>
        <begin position="132"/>
        <end position="321"/>
    </location>
</feature>
<dbReference type="GO" id="GO:0006400">
    <property type="term" value="P:tRNA modification"/>
    <property type="evidence" value="ECO:0007669"/>
    <property type="project" value="InterPro"/>
</dbReference>
<reference evidence="2" key="1">
    <citation type="submission" date="2022-07" db="EMBL/GenBank/DDBJ databases">
        <title>Evaluation of T. orientalis genome assembly methods using nanopore sequencing and analysis of variation between genomes.</title>
        <authorList>
            <person name="Yam J."/>
            <person name="Micallef M.L."/>
            <person name="Liu M."/>
            <person name="Djordjevic S.P."/>
            <person name="Bogema D.R."/>
            <person name="Jenkins C."/>
        </authorList>
    </citation>
    <scope>NUCLEOTIDE SEQUENCE</scope>
    <source>
        <strain evidence="2">Goon Nure</strain>
    </source>
</reference>
<keyword evidence="2" id="KW-0328">Glycosyltransferase</keyword>
<evidence type="ECO:0000259" key="1">
    <source>
        <dbReference type="Pfam" id="PF01702"/>
    </source>
</evidence>
<dbReference type="SUPFAM" id="SSF51713">
    <property type="entry name" value="tRNA-guanine transglycosylase"/>
    <property type="match status" value="1"/>
</dbReference>
<evidence type="ECO:0000313" key="3">
    <source>
        <dbReference type="Proteomes" id="UP000244811"/>
    </source>
</evidence>
<dbReference type="InterPro" id="IPR036511">
    <property type="entry name" value="TGT-like_sf"/>
</dbReference>
<keyword evidence="2" id="KW-0808">Transferase</keyword>
<proteinExistence type="predicted"/>
<dbReference type="Pfam" id="PF01702">
    <property type="entry name" value="TGT"/>
    <property type="match status" value="1"/>
</dbReference>
<dbReference type="GO" id="GO:0016757">
    <property type="term" value="F:glycosyltransferase activity"/>
    <property type="evidence" value="ECO:0007669"/>
    <property type="project" value="UniProtKB-KW"/>
</dbReference>
<dbReference type="Gene3D" id="3.20.20.105">
    <property type="entry name" value="Queuine tRNA-ribosyltransferase-like"/>
    <property type="match status" value="1"/>
</dbReference>
<organism evidence="2 3">
    <name type="scientific">Theileria orientalis</name>
    <dbReference type="NCBI Taxonomy" id="68886"/>
    <lineage>
        <taxon>Eukaryota</taxon>
        <taxon>Sar</taxon>
        <taxon>Alveolata</taxon>
        <taxon>Apicomplexa</taxon>
        <taxon>Aconoidasida</taxon>
        <taxon>Piroplasmida</taxon>
        <taxon>Theileriidae</taxon>
        <taxon>Theileria</taxon>
    </lineage>
</organism>
<protein>
    <submittedName>
        <fullName evidence="2">Queuine tRNA-ribosyltransferase-like protein</fullName>
        <ecNumber evidence="2">2.4.2.29</ecNumber>
    </submittedName>
</protein>
<sequence length="324" mass="37698">MLQEYEERSKLNTHLRKFVDYEGAITLFTLNSPFVDEHKIENGNFLFYVNSSKYELDLHRTKLIIDLLRPTMSIIPCELLKLNKLSKLSSRKRNRAIEQYTTYHEELKERSDLTKIIASIHPVLDYDKNSIFPGVELSGLGYGESLEERAEMIKEMLKRTNEQKLRVLQLNTGTPVEILHAVLLGVDVVVSPYPETLSSGGRALCFNIPNEIEEHIDLESLLQLLNENCEFKDGVYEDNINSYIDLNDSVYHSQVDKRLQEHSIRKESRAYVYHLLKCKEMSAEIILSSHNLWMYEALFQKIRDSIEKDNLLGFVYSFIKSNVK</sequence>
<name>A0A976MB68_THEOR</name>
<dbReference type="AlphaFoldDB" id="A0A976MB68"/>
<dbReference type="PANTHER" id="PTHR46064:SF1">
    <property type="entry name" value="QUEUINE TRNA-RIBOSYLTRANSFERASE ACCESSORY SUBUNIT 2"/>
    <property type="match status" value="1"/>
</dbReference>
<accession>A0A976MB68</accession>
<dbReference type="InterPro" id="IPR050852">
    <property type="entry name" value="Queuine_tRNA-ribosyltrfase"/>
</dbReference>
<dbReference type="InterPro" id="IPR002616">
    <property type="entry name" value="tRNA_ribo_trans-like"/>
</dbReference>
<dbReference type="EC" id="2.4.2.29" evidence="2"/>
<gene>
    <name evidence="2" type="ORF">MACK_001925</name>
</gene>
<evidence type="ECO:0000313" key="2">
    <source>
        <dbReference type="EMBL" id="UKK01112.2"/>
    </source>
</evidence>